<reference evidence="9 10" key="1">
    <citation type="journal article" date="2008" name="Nature">
        <title>The Trichoplax genome and the nature of placozoans.</title>
        <authorList>
            <person name="Srivastava M."/>
            <person name="Begovic E."/>
            <person name="Chapman J."/>
            <person name="Putnam N.H."/>
            <person name="Hellsten U."/>
            <person name="Kawashima T."/>
            <person name="Kuo A."/>
            <person name="Mitros T."/>
            <person name="Salamov A."/>
            <person name="Carpenter M.L."/>
            <person name="Signorovitch A.Y."/>
            <person name="Moreno M.A."/>
            <person name="Kamm K."/>
            <person name="Grimwood J."/>
            <person name="Schmutz J."/>
            <person name="Shapiro H."/>
            <person name="Grigoriev I.V."/>
            <person name="Buss L.W."/>
            <person name="Schierwater B."/>
            <person name="Dellaporta S.L."/>
            <person name="Rokhsar D.S."/>
        </authorList>
    </citation>
    <scope>NUCLEOTIDE SEQUENCE [LARGE SCALE GENOMIC DNA]</scope>
    <source>
        <strain evidence="9 10">Grell-BS-1999</strain>
    </source>
</reference>
<dbReference type="Pfam" id="PF15489">
    <property type="entry name" value="CTC1"/>
    <property type="match status" value="3"/>
</dbReference>
<dbReference type="PhylomeDB" id="B3RSA2"/>
<dbReference type="InParanoid" id="B3RSA2"/>
<dbReference type="RefSeq" id="XP_002111016.1">
    <property type="nucleotide sequence ID" value="XM_002110980.1"/>
</dbReference>
<dbReference type="eggNOG" id="ENOG502RBD3">
    <property type="taxonomic scope" value="Eukaryota"/>
</dbReference>
<dbReference type="KEGG" id="tad:TRIADDRAFT_54525"/>
<dbReference type="STRING" id="10228.B3RSA2"/>
<dbReference type="GO" id="GO:0010833">
    <property type="term" value="P:telomere maintenance via telomere lengthening"/>
    <property type="evidence" value="ECO:0000318"/>
    <property type="project" value="GO_Central"/>
</dbReference>
<protein>
    <recommendedName>
        <fullName evidence="4">CST complex subunit CTC1</fullName>
    </recommendedName>
</protein>
<evidence type="ECO:0000256" key="7">
    <source>
        <dbReference type="ARBA" id="ARBA00023125"/>
    </source>
</evidence>
<gene>
    <name evidence="9" type="ORF">TRIADDRAFT_54525</name>
</gene>
<evidence type="ECO:0000256" key="5">
    <source>
        <dbReference type="ARBA" id="ARBA00022454"/>
    </source>
</evidence>
<dbReference type="CTD" id="6752229"/>
<dbReference type="InterPro" id="IPR029156">
    <property type="entry name" value="CTC1"/>
</dbReference>
<dbReference type="GeneID" id="6752229"/>
<evidence type="ECO:0000256" key="8">
    <source>
        <dbReference type="ARBA" id="ARBA00023242"/>
    </source>
</evidence>
<dbReference type="PANTHER" id="PTHR14865">
    <property type="entry name" value="CST COMPLEX SUBUNIT CTC1"/>
    <property type="match status" value="1"/>
</dbReference>
<sequence>MASGDDEDELGLVSYCIHHFDFGHQCQQREWLQDLIIHVRTNVIIDSISLNILDICKRIISIVRDWIARDDQNVNTEMQLFHAISIHELLTNQDGLQIYRGNSPLLRRRLLLLGYLTDSSAASTHHLNFGCLYLQDNTGAVISERVESITVFLLDRASQSKLAEEFNISALMDVCRINQYPSQCYLEIIDDCIPLSNYGTFGMEVQLPNDRLMSVSGLQEIVKKKCNQGRNVSHVFGKITSKSQIFSTHGKGYFMIQLMCSQNSVYTPCLFKGKSFLHWHSFLIIGRVYVFTHMINVVKNKGDKNERFLLIATAQSTFFPYNIKSEVCKTEATDIDEKQVFTKCTTSDKQSVPPLKDNQDIKISESESNDLSLSATLKERINTDYPATDNVESSEKNNHPCSTYEEVGKAAKLGLCVRSKCISYQGVISSYTNVEAGIYEIDNKYKLYMCYSPCLNCCRGMRIGACIKMYHAHLIHVNKHVIGFCLCSQSSVEVVRFTDQDSPYVPFVSCCSVFGRHAGMMPVMLYDWFLSACEKLSGMFSHWFSRKMLFGTCDDWQEGGKILKGNQGAIDRFIHLLSNLKEIPYPNISRNFYDEFFNWPHRCHVTTHPYWPILLPSIASVSDVLHIFDEAINDTSNSMSNSSNWRKDHWHSMTEEDGYGWINVNRDRVSWNYQIISPSGKDRAPKVIVGCLLSSKKDGHLKLVDNTGEINCIVSSRYSGVRNDDLDQLTNMNIKFNEVDQLWIIRKYQLIIERLRIPNMYSVGNEFRYMKYIQFSINDACRFVSRPYSIDRLLSNFRSSKKASLFAPIQITKIVTQKDCQASESSGVTVKLVSYKKRLLYVKHKHASNSFDLNQIKRFSVGVQLFYGRKIAIIEESTKKMLATVEKCNLNGLKEITDVVRSGKINPTNYGQQFSVDIDLSSNSSAVIIFDDEESLSWYPFLEPGMFCYLCEATSKSDRSTTNNSINLSNRKRKLESQLNQTYLQNVVNSCHSNGNSENQRYSGNQSYAISSSVVNFNCNTMWLEHYDHELDSILECFPKNDAQYIKQFREINGKYENFINIKDALNCTISDRTKAEELSVSNFSKLVSFQCIILSKHYCDASNSVFGSDEYGESLVSVLSFSSDINLHGPVEQTIVIKAIDLTSPNCIKIYGNNAHLHHCLGLLPGSIVTFHSILCKVSQHGTIYCEYLANSSVTLNSISENYYDSYFNKSDFHARYEVASFYTVALIACRVPELTLAVVLSRSSLQNVPKRYLIDYYQDDSERRLCCGTARIECRLVDIEKLHLRLHCLYCDSIVIDKCPALCKSDNWQLRTEARCTVEDGTATAVMHIRGNPVLKLLQVSGLTISVLIKLALRTGELIYEQERGGSDWQRDHSNVGSSQKLYAKSQLKNYCQSPAVEGCPITLYCNRIHNSKSSILSRMCPIEDIISSQQNTQSSADCSRSQTDTENMPFAAKGYMMRPVRIGIDLYTTLVRSTRLHLHGIWLNVETD</sequence>
<dbReference type="GO" id="GO:0042162">
    <property type="term" value="F:telomeric DNA binding"/>
    <property type="evidence" value="ECO:0000318"/>
    <property type="project" value="GO_Central"/>
</dbReference>
<evidence type="ECO:0000256" key="4">
    <source>
        <dbReference type="ARBA" id="ARBA00016175"/>
    </source>
</evidence>
<dbReference type="EMBL" id="DS985243">
    <property type="protein sequence ID" value="EDV27020.1"/>
    <property type="molecule type" value="Genomic_DNA"/>
</dbReference>
<keyword evidence="8" id="KW-0539">Nucleus</keyword>
<keyword evidence="5" id="KW-0158">Chromosome</keyword>
<proteinExistence type="inferred from homology"/>
<organism evidence="9 10">
    <name type="scientific">Trichoplax adhaerens</name>
    <name type="common">Trichoplax reptans</name>
    <dbReference type="NCBI Taxonomy" id="10228"/>
    <lineage>
        <taxon>Eukaryota</taxon>
        <taxon>Metazoa</taxon>
        <taxon>Placozoa</taxon>
        <taxon>Uniplacotomia</taxon>
        <taxon>Trichoplacea</taxon>
        <taxon>Trichoplacidae</taxon>
        <taxon>Trichoplax</taxon>
    </lineage>
</organism>
<comment type="similarity">
    <text evidence="3">Belongs to the CTC1 family.</text>
</comment>
<comment type="subcellular location">
    <subcellularLocation>
        <location evidence="2">Chromosome</location>
        <location evidence="2">Telomere</location>
    </subcellularLocation>
    <subcellularLocation>
        <location evidence="1">Nucleus</location>
    </subcellularLocation>
</comment>
<keyword evidence="7" id="KW-0238">DNA-binding</keyword>
<evidence type="ECO:0000313" key="9">
    <source>
        <dbReference type="EMBL" id="EDV27020.1"/>
    </source>
</evidence>
<dbReference type="GO" id="GO:0003697">
    <property type="term" value="F:single-stranded DNA binding"/>
    <property type="evidence" value="ECO:0000318"/>
    <property type="project" value="GO_Central"/>
</dbReference>
<evidence type="ECO:0000256" key="6">
    <source>
        <dbReference type="ARBA" id="ARBA00022895"/>
    </source>
</evidence>
<keyword evidence="10" id="KW-1185">Reference proteome</keyword>
<dbReference type="GO" id="GO:1990879">
    <property type="term" value="C:CST complex"/>
    <property type="evidence" value="ECO:0000318"/>
    <property type="project" value="GO_Central"/>
</dbReference>
<keyword evidence="6" id="KW-0779">Telomere</keyword>
<accession>B3RSA2</accession>
<dbReference type="FunCoup" id="B3RSA2">
    <property type="interactions" value="458"/>
</dbReference>
<evidence type="ECO:0000256" key="1">
    <source>
        <dbReference type="ARBA" id="ARBA00004123"/>
    </source>
</evidence>
<dbReference type="Proteomes" id="UP000009022">
    <property type="component" value="Unassembled WGS sequence"/>
</dbReference>
<dbReference type="OrthoDB" id="2314520at2759"/>
<evidence type="ECO:0000256" key="2">
    <source>
        <dbReference type="ARBA" id="ARBA00004574"/>
    </source>
</evidence>
<dbReference type="PANTHER" id="PTHR14865:SF2">
    <property type="entry name" value="CST COMPLEX SUBUNIT CTC1"/>
    <property type="match status" value="1"/>
</dbReference>
<dbReference type="GO" id="GO:0045740">
    <property type="term" value="P:positive regulation of DNA replication"/>
    <property type="evidence" value="ECO:0000318"/>
    <property type="project" value="GO_Central"/>
</dbReference>
<evidence type="ECO:0000313" key="10">
    <source>
        <dbReference type="Proteomes" id="UP000009022"/>
    </source>
</evidence>
<dbReference type="HOGENOM" id="CLU_249155_0_0_1"/>
<dbReference type="InterPro" id="IPR042617">
    <property type="entry name" value="CTC1-like"/>
</dbReference>
<evidence type="ECO:0000256" key="3">
    <source>
        <dbReference type="ARBA" id="ARBA00006332"/>
    </source>
</evidence>
<name>B3RSA2_TRIAD</name>